<dbReference type="OrthoDB" id="413122at2759"/>
<dbReference type="Pfam" id="PF17921">
    <property type="entry name" value="Integrase_H2C2"/>
    <property type="match status" value="1"/>
</dbReference>
<dbReference type="PROSITE" id="PS50994">
    <property type="entry name" value="INTEGRASE"/>
    <property type="match status" value="1"/>
</dbReference>
<dbReference type="GO" id="GO:0003676">
    <property type="term" value="F:nucleic acid binding"/>
    <property type="evidence" value="ECO:0007669"/>
    <property type="project" value="InterPro"/>
</dbReference>
<dbReference type="GO" id="GO:0003964">
    <property type="term" value="F:RNA-directed DNA polymerase activity"/>
    <property type="evidence" value="ECO:0007669"/>
    <property type="project" value="UniProtKB-EC"/>
</dbReference>
<dbReference type="InterPro" id="IPR041588">
    <property type="entry name" value="Integrase_H2C2"/>
</dbReference>
<evidence type="ECO:0000259" key="2">
    <source>
        <dbReference type="PROSITE" id="PS50994"/>
    </source>
</evidence>
<dbReference type="Pfam" id="PF00665">
    <property type="entry name" value="rve"/>
    <property type="match status" value="1"/>
</dbReference>
<dbReference type="Gene3D" id="1.10.340.70">
    <property type="match status" value="1"/>
</dbReference>
<sequence length="229" mass="25700">LQLEKRQKVLEMGQDFMWAGHFGEQKTKVRVKTLFYSPGIAGDIQNHFQSCRECHLRAPIRAADRVPIAPLARPEVPFQTVFLDCIGPLEPPSSRGHKYALCVVDTCTRWPEVVCLKSLTARAACDVLVEVFSRMGVPETVCSDQGSNFTAQLTGILLEKMGATPRFSTSDHPQSNGLVERWNGTFKKMLHHVVHEKGREWDKHTTGRSPFELMYGREPVGPLSILAKT</sequence>
<dbReference type="PaxDb" id="6945-B7QCW6"/>
<dbReference type="PANTHER" id="PTHR37984">
    <property type="entry name" value="PROTEIN CBG26694"/>
    <property type="match status" value="1"/>
</dbReference>
<dbReference type="VEuPathDB" id="VectorBase:ISCW022529"/>
<accession>B7QCW6</accession>
<reference evidence="3" key="1">
    <citation type="submission" date="2008-03" db="EMBL/GenBank/DDBJ databases">
        <title>Annotation of Ixodes scapularis.</title>
        <authorList>
            <consortium name="Ixodes scapularis Genome Project Consortium"/>
            <person name="Caler E."/>
            <person name="Hannick L.I."/>
            <person name="Bidwell S."/>
            <person name="Joardar V."/>
            <person name="Thiagarajan M."/>
            <person name="Amedeo P."/>
            <person name="Galinsky K.J."/>
            <person name="Schobel S."/>
            <person name="Inman J."/>
            <person name="Hostetler J."/>
            <person name="Miller J."/>
            <person name="Hammond M."/>
            <person name="Megy K."/>
            <person name="Lawson D."/>
            <person name="Kodira C."/>
            <person name="Sutton G."/>
            <person name="Meyer J."/>
            <person name="Hill C.A."/>
            <person name="Birren B."/>
            <person name="Nene V."/>
            <person name="Collins F."/>
            <person name="Alarcon-Chaidez F."/>
            <person name="Wikel S."/>
            <person name="Strausberg R."/>
        </authorList>
    </citation>
    <scope>NUCLEOTIDE SEQUENCE [LARGE SCALE GENOMIC DNA]</scope>
    <source>
        <strain evidence="3">Wikel colony</strain>
    </source>
</reference>
<dbReference type="VEuPathDB" id="VectorBase:ISCP_008889"/>
<evidence type="ECO:0000256" key="1">
    <source>
        <dbReference type="ARBA" id="ARBA00012493"/>
    </source>
</evidence>
<dbReference type="InterPro" id="IPR050951">
    <property type="entry name" value="Retrovirus_Pol_polyprotein"/>
</dbReference>
<feature type="non-terminal residue" evidence="3">
    <location>
        <position position="229"/>
    </location>
</feature>
<dbReference type="PANTHER" id="PTHR37984:SF15">
    <property type="entry name" value="INTEGRASE CATALYTIC DOMAIN-CONTAINING PROTEIN"/>
    <property type="match status" value="1"/>
</dbReference>
<dbReference type="EC" id="2.7.7.49" evidence="1"/>
<keyword evidence="3" id="KW-0808">Transferase</keyword>
<dbReference type="VEuPathDB" id="VectorBase:ISCI003193"/>
<dbReference type="AlphaFoldDB" id="B7QCW6"/>
<evidence type="ECO:0000313" key="3">
    <source>
        <dbReference type="EMBL" id="EEC16688.1"/>
    </source>
</evidence>
<feature type="domain" description="Integrase catalytic" evidence="2">
    <location>
        <begin position="73"/>
        <end position="229"/>
    </location>
</feature>
<proteinExistence type="predicted"/>
<dbReference type="EMBL" id="DS909780">
    <property type="protein sequence ID" value="EEC16688.1"/>
    <property type="molecule type" value="Genomic_DNA"/>
</dbReference>
<dbReference type="SUPFAM" id="SSF53098">
    <property type="entry name" value="Ribonuclease H-like"/>
    <property type="match status" value="1"/>
</dbReference>
<dbReference type="InterPro" id="IPR012337">
    <property type="entry name" value="RNaseH-like_sf"/>
</dbReference>
<dbReference type="PhylomeDB" id="B7QCW6"/>
<dbReference type="InterPro" id="IPR036397">
    <property type="entry name" value="RNaseH_sf"/>
</dbReference>
<name>B7QCW6_IXOSC</name>
<dbReference type="GO" id="GO:0015074">
    <property type="term" value="P:DNA integration"/>
    <property type="evidence" value="ECO:0007669"/>
    <property type="project" value="InterPro"/>
</dbReference>
<dbReference type="STRING" id="6945.B7QCW6"/>
<dbReference type="Gene3D" id="3.30.420.10">
    <property type="entry name" value="Ribonuclease H-like superfamily/Ribonuclease H"/>
    <property type="match status" value="1"/>
</dbReference>
<dbReference type="InterPro" id="IPR001584">
    <property type="entry name" value="Integrase_cat-core"/>
</dbReference>
<dbReference type="FunFam" id="3.30.420.10:FF:000215">
    <property type="entry name" value="Polyprotein of viral origin, putative"/>
    <property type="match status" value="1"/>
</dbReference>
<gene>
    <name evidence="3" type="ORF">IscW_ISCW022529</name>
</gene>
<feature type="non-terminal residue" evidence="3">
    <location>
        <position position="1"/>
    </location>
</feature>
<dbReference type="HOGENOM" id="CLU_000384_29_2_1"/>
<keyword evidence="3" id="KW-0548">Nucleotidyltransferase</keyword>
<organism>
    <name type="scientific">Ixodes scapularis</name>
    <name type="common">Black-legged tick</name>
    <name type="synonym">Deer tick</name>
    <dbReference type="NCBI Taxonomy" id="6945"/>
    <lineage>
        <taxon>Eukaryota</taxon>
        <taxon>Metazoa</taxon>
        <taxon>Ecdysozoa</taxon>
        <taxon>Arthropoda</taxon>
        <taxon>Chelicerata</taxon>
        <taxon>Arachnida</taxon>
        <taxon>Acari</taxon>
        <taxon>Parasitiformes</taxon>
        <taxon>Ixodida</taxon>
        <taxon>Ixodoidea</taxon>
        <taxon>Ixodidae</taxon>
        <taxon>Ixodinae</taxon>
        <taxon>Ixodes</taxon>
    </lineage>
</organism>
<protein>
    <recommendedName>
        <fullName evidence="1">RNA-directed DNA polymerase</fullName>
        <ecNumber evidence="1">2.7.7.49</ecNumber>
    </recommendedName>
</protein>